<protein>
    <submittedName>
        <fullName evidence="2">Uncharacterized protein</fullName>
    </submittedName>
</protein>
<reference evidence="2" key="1">
    <citation type="submission" date="2018-10" db="EMBL/GenBank/DDBJ databases">
        <title>Hidden diversity of soil giant viruses.</title>
        <authorList>
            <person name="Schulz F."/>
            <person name="Alteio L."/>
            <person name="Goudeau D."/>
            <person name="Ryan E.M."/>
            <person name="Malmstrom R.R."/>
            <person name="Blanchard J."/>
            <person name="Woyke T."/>
        </authorList>
    </citation>
    <scope>NUCLEOTIDE SEQUENCE</scope>
    <source>
        <strain evidence="2">HYV1</strain>
    </source>
</reference>
<keyword evidence="1" id="KW-1133">Transmembrane helix</keyword>
<proteinExistence type="predicted"/>
<gene>
    <name evidence="2" type="ORF">Hyperionvirus22_11</name>
</gene>
<feature type="transmembrane region" description="Helical" evidence="1">
    <location>
        <begin position="62"/>
        <end position="85"/>
    </location>
</feature>
<evidence type="ECO:0000313" key="2">
    <source>
        <dbReference type="EMBL" id="AYV84310.1"/>
    </source>
</evidence>
<dbReference type="EMBL" id="MK072404">
    <property type="protein sequence ID" value="AYV84310.1"/>
    <property type="molecule type" value="Genomic_DNA"/>
</dbReference>
<organism evidence="2">
    <name type="scientific">Hyperionvirus sp</name>
    <dbReference type="NCBI Taxonomy" id="2487770"/>
    <lineage>
        <taxon>Viruses</taxon>
        <taxon>Varidnaviria</taxon>
        <taxon>Bamfordvirae</taxon>
        <taxon>Nucleocytoviricota</taxon>
        <taxon>Megaviricetes</taxon>
        <taxon>Imitervirales</taxon>
        <taxon>Mimiviridae</taxon>
        <taxon>Klosneuvirinae</taxon>
    </lineage>
</organism>
<keyword evidence="1" id="KW-0472">Membrane</keyword>
<keyword evidence="1" id="KW-0812">Transmembrane</keyword>
<sequence length="100" mass="11543">MPRRRSSMFSTPSIFSMLLPKFCLRRVIFLLNSSEVYRQEKMIRVMNFFGLSVVRWVRMELSLVSLGVSMSTWVVGLLMSVMPCLKNLSEALGYIKEPTS</sequence>
<evidence type="ECO:0000256" key="1">
    <source>
        <dbReference type="SAM" id="Phobius"/>
    </source>
</evidence>
<name>A0A3G5AAN2_9VIRU</name>
<accession>A0A3G5AAN2</accession>